<feature type="chain" id="PRO_5032742736" evidence="2">
    <location>
        <begin position="28"/>
        <end position="232"/>
    </location>
</feature>
<evidence type="ECO:0000256" key="1">
    <source>
        <dbReference type="SAM" id="MobiDB-lite"/>
    </source>
</evidence>
<accession>A0A852T8N8</accession>
<evidence type="ECO:0000256" key="2">
    <source>
        <dbReference type="SAM" id="SignalP"/>
    </source>
</evidence>
<dbReference type="InterPro" id="IPR019076">
    <property type="entry name" value="Spore_lipoprot_YhcN/YlaJ-like"/>
</dbReference>
<protein>
    <submittedName>
        <fullName evidence="3">Spore cortex protein</fullName>
    </submittedName>
</protein>
<feature type="region of interest" description="Disordered" evidence="1">
    <location>
        <begin position="27"/>
        <end position="107"/>
    </location>
</feature>
<feature type="compositionally biased region" description="Basic and acidic residues" evidence="1">
    <location>
        <begin position="79"/>
        <end position="92"/>
    </location>
</feature>
<sequence>MNLKQWMIPLSALLAVGLSGCANDDRAATNNDNKNMGQPVGYYSDENHKNGSNGMPGDNDGPVTEYMDHNLGVENQSNNEERRKRFSDRDENGNPPNPTKPLANHDHNFFQRDNKFSTSDANYHGHMNQRLGNTGTTTKPESQDRITERIKSRVADVENVQQVRSVVYGNSVMVSVKLNNNNRTEETKKAIQDAVKPLAGGRSVQVITDDGTIGRDRNRNNDSQPLEPNSRK</sequence>
<dbReference type="AlphaFoldDB" id="A0A852T8N8"/>
<keyword evidence="2" id="KW-0732">Signal</keyword>
<comment type="caution">
    <text evidence="3">The sequence shown here is derived from an EMBL/GenBank/DDBJ whole genome shotgun (WGS) entry which is preliminary data.</text>
</comment>
<feature type="compositionally biased region" description="Polar residues" evidence="1">
    <location>
        <begin position="221"/>
        <end position="232"/>
    </location>
</feature>
<organism evidence="3 4">
    <name type="scientific">Neobacillus niacini</name>
    <dbReference type="NCBI Taxonomy" id="86668"/>
    <lineage>
        <taxon>Bacteria</taxon>
        <taxon>Bacillati</taxon>
        <taxon>Bacillota</taxon>
        <taxon>Bacilli</taxon>
        <taxon>Bacillales</taxon>
        <taxon>Bacillaceae</taxon>
        <taxon>Neobacillus</taxon>
    </lineage>
</organism>
<name>A0A852T8N8_9BACI</name>
<dbReference type="PROSITE" id="PS51257">
    <property type="entry name" value="PROKAR_LIPOPROTEIN"/>
    <property type="match status" value="1"/>
</dbReference>
<feature type="signal peptide" evidence="2">
    <location>
        <begin position="1"/>
        <end position="27"/>
    </location>
</feature>
<proteinExistence type="predicted"/>
<gene>
    <name evidence="3" type="ORF">F4694_001931</name>
</gene>
<dbReference type="Pfam" id="PF09580">
    <property type="entry name" value="Spore_YhcN_YlaJ"/>
    <property type="match status" value="1"/>
</dbReference>
<reference evidence="4" key="2">
    <citation type="submission" date="2020-08" db="EMBL/GenBank/DDBJ databases">
        <title>The Agave Microbiome: Exploring the role of microbial communities in plant adaptations to desert environments.</title>
        <authorList>
            <person name="Partida-Martinez L.P."/>
        </authorList>
    </citation>
    <scope>NUCLEOTIDE SEQUENCE [LARGE SCALE GENOMIC DNA]</scope>
    <source>
        <strain evidence="4">AT2.8</strain>
    </source>
</reference>
<evidence type="ECO:0000313" key="3">
    <source>
        <dbReference type="EMBL" id="NYE05182.1"/>
    </source>
</evidence>
<evidence type="ECO:0000313" key="4">
    <source>
        <dbReference type="Proteomes" id="UP000548423"/>
    </source>
</evidence>
<dbReference type="EMBL" id="JACCBX010000003">
    <property type="protein sequence ID" value="NYE05182.1"/>
    <property type="molecule type" value="Genomic_DNA"/>
</dbReference>
<feature type="region of interest" description="Disordered" evidence="1">
    <location>
        <begin position="202"/>
        <end position="232"/>
    </location>
</feature>
<dbReference type="Proteomes" id="UP000548423">
    <property type="component" value="Unassembled WGS sequence"/>
</dbReference>
<reference evidence="4" key="1">
    <citation type="submission" date="2020-07" db="EMBL/GenBank/DDBJ databases">
        <authorList>
            <person name="Partida-Martinez L."/>
            <person name="Huntemann M."/>
            <person name="Clum A."/>
            <person name="Wang J."/>
            <person name="Palaniappan K."/>
            <person name="Ritter S."/>
            <person name="Chen I.-M."/>
            <person name="Stamatis D."/>
            <person name="Reddy T."/>
            <person name="O'Malley R."/>
            <person name="Daum C."/>
            <person name="Shapiro N."/>
            <person name="Ivanova N."/>
            <person name="Kyrpides N."/>
            <person name="Woyke T."/>
        </authorList>
    </citation>
    <scope>NUCLEOTIDE SEQUENCE [LARGE SCALE GENOMIC DNA]</scope>
    <source>
        <strain evidence="4">AT2.8</strain>
    </source>
</reference>